<protein>
    <submittedName>
        <fullName evidence="7">RNA polymerase sigma-70 factor</fullName>
    </submittedName>
</protein>
<dbReference type="InterPro" id="IPR039425">
    <property type="entry name" value="RNA_pol_sigma-70-like"/>
</dbReference>
<dbReference type="PANTHER" id="PTHR43133:SF46">
    <property type="entry name" value="RNA POLYMERASE SIGMA-70 FACTOR ECF SUBFAMILY"/>
    <property type="match status" value="1"/>
</dbReference>
<proteinExistence type="inferred from homology"/>
<dbReference type="InterPro" id="IPR014327">
    <property type="entry name" value="RNA_pol_sigma70_bacteroid"/>
</dbReference>
<keyword evidence="4" id="KW-0804">Transcription</keyword>
<dbReference type="OrthoDB" id="799938at2"/>
<dbReference type="NCBIfam" id="TIGR02937">
    <property type="entry name" value="sigma70-ECF"/>
    <property type="match status" value="1"/>
</dbReference>
<name>A0A4U1CCD7_9SPHI</name>
<dbReference type="InterPro" id="IPR013325">
    <property type="entry name" value="RNA_pol_sigma_r2"/>
</dbReference>
<dbReference type="Pfam" id="PF04542">
    <property type="entry name" value="Sigma70_r2"/>
    <property type="match status" value="1"/>
</dbReference>
<dbReference type="Proteomes" id="UP000307244">
    <property type="component" value="Unassembled WGS sequence"/>
</dbReference>
<dbReference type="InterPro" id="IPR013324">
    <property type="entry name" value="RNA_pol_sigma_r3/r4-like"/>
</dbReference>
<dbReference type="InterPro" id="IPR036388">
    <property type="entry name" value="WH-like_DNA-bd_sf"/>
</dbReference>
<dbReference type="AlphaFoldDB" id="A0A4U1CCD7"/>
<dbReference type="SUPFAM" id="SSF88659">
    <property type="entry name" value="Sigma3 and sigma4 domains of RNA polymerase sigma factors"/>
    <property type="match status" value="1"/>
</dbReference>
<keyword evidence="2" id="KW-0805">Transcription regulation</keyword>
<reference evidence="7 8" key="1">
    <citation type="submission" date="2019-04" db="EMBL/GenBank/DDBJ databases">
        <title>Pedobacter sp. RP-3-15 sp. nov., isolated from Arctic soil.</title>
        <authorList>
            <person name="Dahal R.H."/>
            <person name="Kim D.-U."/>
        </authorList>
    </citation>
    <scope>NUCLEOTIDE SEQUENCE [LARGE SCALE GENOMIC DNA]</scope>
    <source>
        <strain evidence="7 8">RP-3-15</strain>
    </source>
</reference>
<evidence type="ECO:0000259" key="5">
    <source>
        <dbReference type="Pfam" id="PF04542"/>
    </source>
</evidence>
<dbReference type="EMBL" id="SWBQ01000005">
    <property type="protein sequence ID" value="TKC04399.1"/>
    <property type="molecule type" value="Genomic_DNA"/>
</dbReference>
<dbReference type="Gene3D" id="1.10.1740.10">
    <property type="match status" value="1"/>
</dbReference>
<dbReference type="GO" id="GO:0016987">
    <property type="term" value="F:sigma factor activity"/>
    <property type="evidence" value="ECO:0007669"/>
    <property type="project" value="UniProtKB-KW"/>
</dbReference>
<dbReference type="Pfam" id="PF08281">
    <property type="entry name" value="Sigma70_r4_2"/>
    <property type="match status" value="1"/>
</dbReference>
<dbReference type="RefSeq" id="WP_136837392.1">
    <property type="nucleotide sequence ID" value="NZ_SWBQ01000005.1"/>
</dbReference>
<dbReference type="NCBIfam" id="TIGR02985">
    <property type="entry name" value="Sig70_bacteroi1"/>
    <property type="match status" value="1"/>
</dbReference>
<evidence type="ECO:0000259" key="6">
    <source>
        <dbReference type="Pfam" id="PF08281"/>
    </source>
</evidence>
<dbReference type="PANTHER" id="PTHR43133">
    <property type="entry name" value="RNA POLYMERASE ECF-TYPE SIGMA FACTO"/>
    <property type="match status" value="1"/>
</dbReference>
<evidence type="ECO:0000256" key="4">
    <source>
        <dbReference type="ARBA" id="ARBA00023163"/>
    </source>
</evidence>
<gene>
    <name evidence="7" type="ORF">FA047_17600</name>
</gene>
<organism evidence="7 8">
    <name type="scientific">Pedobacter frigoris</name>
    <dbReference type="NCBI Taxonomy" id="2571272"/>
    <lineage>
        <taxon>Bacteria</taxon>
        <taxon>Pseudomonadati</taxon>
        <taxon>Bacteroidota</taxon>
        <taxon>Sphingobacteriia</taxon>
        <taxon>Sphingobacteriales</taxon>
        <taxon>Sphingobacteriaceae</taxon>
        <taxon>Pedobacter</taxon>
    </lineage>
</organism>
<comment type="caution">
    <text evidence="7">The sequence shown here is derived from an EMBL/GenBank/DDBJ whole genome shotgun (WGS) entry which is preliminary data.</text>
</comment>
<evidence type="ECO:0000313" key="8">
    <source>
        <dbReference type="Proteomes" id="UP000307244"/>
    </source>
</evidence>
<dbReference type="GO" id="GO:0003677">
    <property type="term" value="F:DNA binding"/>
    <property type="evidence" value="ECO:0007669"/>
    <property type="project" value="InterPro"/>
</dbReference>
<evidence type="ECO:0000256" key="2">
    <source>
        <dbReference type="ARBA" id="ARBA00023015"/>
    </source>
</evidence>
<sequence length="213" mass="24176">MQKFSKLVTGGGNLINVMAAYGTYTDQELIALMRQGDEHAFNVLFEHHQQLVFSIAMKMTHSRSQAKEVVQDVFLKIWIKRGELDGVENFGAYLNRIARNQSIDALRRIARKALRTVELKEEQLENGEDLTEQTLSYHEMGGMIAQAVETLSPQQRKVYQLCHEQGLKYEEAANQLGLSAGTVHAHMKVALGNIRKYLKNMDAMLVLILLMNK</sequence>
<feature type="domain" description="RNA polymerase sigma-70 region 2" evidence="5">
    <location>
        <begin position="44"/>
        <end position="111"/>
    </location>
</feature>
<evidence type="ECO:0000313" key="7">
    <source>
        <dbReference type="EMBL" id="TKC04399.1"/>
    </source>
</evidence>
<keyword evidence="3" id="KW-0731">Sigma factor</keyword>
<evidence type="ECO:0000256" key="3">
    <source>
        <dbReference type="ARBA" id="ARBA00023082"/>
    </source>
</evidence>
<evidence type="ECO:0000256" key="1">
    <source>
        <dbReference type="ARBA" id="ARBA00010641"/>
    </source>
</evidence>
<dbReference type="InterPro" id="IPR013249">
    <property type="entry name" value="RNA_pol_sigma70_r4_t2"/>
</dbReference>
<dbReference type="GO" id="GO:0006352">
    <property type="term" value="P:DNA-templated transcription initiation"/>
    <property type="evidence" value="ECO:0007669"/>
    <property type="project" value="InterPro"/>
</dbReference>
<accession>A0A4U1CCD7</accession>
<feature type="domain" description="RNA polymerase sigma factor 70 region 4 type 2" evidence="6">
    <location>
        <begin position="143"/>
        <end position="188"/>
    </location>
</feature>
<dbReference type="InterPro" id="IPR007627">
    <property type="entry name" value="RNA_pol_sigma70_r2"/>
</dbReference>
<keyword evidence="8" id="KW-1185">Reference proteome</keyword>
<dbReference type="SUPFAM" id="SSF88946">
    <property type="entry name" value="Sigma2 domain of RNA polymerase sigma factors"/>
    <property type="match status" value="1"/>
</dbReference>
<dbReference type="Gene3D" id="1.10.10.10">
    <property type="entry name" value="Winged helix-like DNA-binding domain superfamily/Winged helix DNA-binding domain"/>
    <property type="match status" value="1"/>
</dbReference>
<dbReference type="InterPro" id="IPR014284">
    <property type="entry name" value="RNA_pol_sigma-70_dom"/>
</dbReference>
<comment type="similarity">
    <text evidence="1">Belongs to the sigma-70 factor family. ECF subfamily.</text>
</comment>